<gene>
    <name evidence="1" type="ORF">QFC24_001472</name>
</gene>
<keyword evidence="2" id="KW-1185">Reference proteome</keyword>
<organism evidence="1 2">
    <name type="scientific">Naganishia onofrii</name>
    <dbReference type="NCBI Taxonomy" id="1851511"/>
    <lineage>
        <taxon>Eukaryota</taxon>
        <taxon>Fungi</taxon>
        <taxon>Dikarya</taxon>
        <taxon>Basidiomycota</taxon>
        <taxon>Agaricomycotina</taxon>
        <taxon>Tremellomycetes</taxon>
        <taxon>Filobasidiales</taxon>
        <taxon>Filobasidiaceae</taxon>
        <taxon>Naganishia</taxon>
    </lineage>
</organism>
<evidence type="ECO:0000313" key="1">
    <source>
        <dbReference type="EMBL" id="KAJ9127234.1"/>
    </source>
</evidence>
<name>A0ACC2XUT4_9TREE</name>
<reference evidence="1" key="1">
    <citation type="submission" date="2023-04" db="EMBL/GenBank/DDBJ databases">
        <title>Draft Genome sequencing of Naganishia species isolated from polar environments using Oxford Nanopore Technology.</title>
        <authorList>
            <person name="Leo P."/>
            <person name="Venkateswaran K."/>
        </authorList>
    </citation>
    <scope>NUCLEOTIDE SEQUENCE</scope>
    <source>
        <strain evidence="1">DBVPG 5303</strain>
    </source>
</reference>
<dbReference type="EMBL" id="JASBWV010000003">
    <property type="protein sequence ID" value="KAJ9127234.1"/>
    <property type="molecule type" value="Genomic_DNA"/>
</dbReference>
<dbReference type="Proteomes" id="UP001234202">
    <property type="component" value="Unassembled WGS sequence"/>
</dbReference>
<protein>
    <submittedName>
        <fullName evidence="1">Uncharacterized protein</fullName>
    </submittedName>
</protein>
<accession>A0ACC2XUT4</accession>
<sequence>MTHRTTATSESTEYHITINMVEDKVSDDRTLQQYEEERTELRQQLASTNAKYENLQEAFVSSRRHRCLHASCRLVQRLLTVQGRMEEEVMDKTTKLERIHGTVSELERRNKALIKRQVVQVRLDSLRGDSIIAVDGLYSCCVDQEESFELERRDRADTERTLRNRVDDLEAQLKRHLASQVDAESAIQNSILEQDISTTHDQHKTEEHLLAQAKIVAQLRSRMADMSESQLSLTEKHTSLSLHIHTLEHEVAERTAECYRLREENEGFEILLRERTLDGRVYDADIFGEGLTDEDEMSDSTMESDTKSQAGLRTVEKVIGIDGRHSSIPQEQEQPRSSRRRKALNLAEELENSIASIDLHPCVDGEDNEGNNEEEHVAQAEDASASVLESKSFLHFIDRKHVDVRTNLRPRRL</sequence>
<comment type="caution">
    <text evidence="1">The sequence shown here is derived from an EMBL/GenBank/DDBJ whole genome shotgun (WGS) entry which is preliminary data.</text>
</comment>
<proteinExistence type="predicted"/>
<evidence type="ECO:0000313" key="2">
    <source>
        <dbReference type="Proteomes" id="UP001234202"/>
    </source>
</evidence>